<evidence type="ECO:0000256" key="1">
    <source>
        <dbReference type="ARBA" id="ARBA00002536"/>
    </source>
</evidence>
<keyword evidence="13" id="KW-1185">Reference proteome</keyword>
<evidence type="ECO:0000313" key="12">
    <source>
        <dbReference type="EMBL" id="SJN27590.1"/>
    </source>
</evidence>
<keyword evidence="6 10" id="KW-1278">Translocase</keyword>
<dbReference type="RefSeq" id="WP_087136719.1">
    <property type="nucleotide sequence ID" value="NZ_FUKR01000032.1"/>
</dbReference>
<evidence type="ECO:0000256" key="6">
    <source>
        <dbReference type="ARBA" id="ARBA00022967"/>
    </source>
</evidence>
<feature type="transmembrane region" description="Helical" evidence="11">
    <location>
        <begin position="6"/>
        <end position="25"/>
    </location>
</feature>
<dbReference type="GO" id="GO:0005886">
    <property type="term" value="C:plasma membrane"/>
    <property type="evidence" value="ECO:0007669"/>
    <property type="project" value="UniProtKB-SubCell"/>
</dbReference>
<protein>
    <recommendedName>
        <fullName evidence="10">Cytochrome c oxidase polypeptide 4</fullName>
        <ecNumber evidence="10">7.1.1.9</ecNumber>
    </recommendedName>
    <alternativeName>
        <fullName evidence="10">Cytochrome aa3 subunit 4</fullName>
    </alternativeName>
    <alternativeName>
        <fullName evidence="10">Cytochrome c oxidase polypeptide IV</fullName>
    </alternativeName>
</protein>
<dbReference type="GO" id="GO:0004129">
    <property type="term" value="F:cytochrome-c oxidase activity"/>
    <property type="evidence" value="ECO:0007669"/>
    <property type="project" value="UniProtKB-EC"/>
</dbReference>
<keyword evidence="5 11" id="KW-0812">Transmembrane</keyword>
<dbReference type="GO" id="GO:0022900">
    <property type="term" value="P:electron transport chain"/>
    <property type="evidence" value="ECO:0007669"/>
    <property type="project" value="InterPro"/>
</dbReference>
<reference evidence="13" key="1">
    <citation type="submission" date="2017-02" db="EMBL/GenBank/DDBJ databases">
        <authorList>
            <person name="Dridi B."/>
        </authorList>
    </citation>
    <scope>NUCLEOTIDE SEQUENCE [LARGE SCALE GENOMIC DNA]</scope>
    <source>
        <strain evidence="13">EB411</strain>
    </source>
</reference>
<dbReference type="EC" id="7.1.1.9" evidence="10"/>
<evidence type="ECO:0000256" key="8">
    <source>
        <dbReference type="ARBA" id="ARBA00023136"/>
    </source>
</evidence>
<gene>
    <name evidence="12" type="ORF">FM119_05730</name>
</gene>
<name>A0A1R4J675_9MICO</name>
<feature type="transmembrane region" description="Helical" evidence="11">
    <location>
        <begin position="113"/>
        <end position="131"/>
    </location>
</feature>
<organism evidence="12 13">
    <name type="scientific">Mycetocola reblochoni REB411</name>
    <dbReference type="NCBI Taxonomy" id="1255698"/>
    <lineage>
        <taxon>Bacteria</taxon>
        <taxon>Bacillati</taxon>
        <taxon>Actinomycetota</taxon>
        <taxon>Actinomycetes</taxon>
        <taxon>Micrococcales</taxon>
        <taxon>Microbacteriaceae</taxon>
        <taxon>Mycetocola</taxon>
    </lineage>
</organism>
<evidence type="ECO:0000256" key="10">
    <source>
        <dbReference type="PIRNR" id="PIRNR017385"/>
    </source>
</evidence>
<proteinExistence type="inferred from homology"/>
<dbReference type="GO" id="GO:0016491">
    <property type="term" value="F:oxidoreductase activity"/>
    <property type="evidence" value="ECO:0007669"/>
    <property type="project" value="UniProtKB-KW"/>
</dbReference>
<dbReference type="Proteomes" id="UP000196778">
    <property type="component" value="Unassembled WGS sequence"/>
</dbReference>
<evidence type="ECO:0000256" key="3">
    <source>
        <dbReference type="ARBA" id="ARBA00006870"/>
    </source>
</evidence>
<evidence type="ECO:0000313" key="13">
    <source>
        <dbReference type="Proteomes" id="UP000196778"/>
    </source>
</evidence>
<dbReference type="PIRSF" id="PIRSF017385">
    <property type="entry name" value="CtaF"/>
    <property type="match status" value="1"/>
</dbReference>
<comment type="similarity">
    <text evidence="3 10">Belongs to the cytochrome c oxidase bacterial subunit CtaF family.</text>
</comment>
<evidence type="ECO:0000256" key="11">
    <source>
        <dbReference type="SAM" id="Phobius"/>
    </source>
</evidence>
<comment type="subunit">
    <text evidence="10">Associates with subunits I, II and III to form cytochrome c oxidase.</text>
</comment>
<dbReference type="EMBL" id="FUKR01000032">
    <property type="protein sequence ID" value="SJN27590.1"/>
    <property type="molecule type" value="Genomic_DNA"/>
</dbReference>
<evidence type="ECO:0000256" key="2">
    <source>
        <dbReference type="ARBA" id="ARBA00004651"/>
    </source>
</evidence>
<comment type="function">
    <text evidence="1 10">Part of cytochrome c oxidase, its function is unknown.</text>
</comment>
<dbReference type="AlphaFoldDB" id="A0A1R4J675"/>
<keyword evidence="8 10" id="KW-0472">Membrane</keyword>
<comment type="subcellular location">
    <subcellularLocation>
        <location evidence="2">Cell membrane</location>
        <topology evidence="2">Multi-pass membrane protein</topology>
    </subcellularLocation>
</comment>
<keyword evidence="7 11" id="KW-1133">Transmembrane helix</keyword>
<evidence type="ECO:0000256" key="7">
    <source>
        <dbReference type="ARBA" id="ARBA00022989"/>
    </source>
</evidence>
<dbReference type="Pfam" id="PF12270">
    <property type="entry name" value="Cyt_c_ox_IV"/>
    <property type="match status" value="1"/>
</dbReference>
<dbReference type="InterPro" id="IPR021050">
    <property type="entry name" value="Cyt_c_oxidase_su4_actinobac"/>
</dbReference>
<accession>A0A1R4J675</accession>
<dbReference type="OrthoDB" id="5244617at2"/>
<feature type="transmembrane region" description="Helical" evidence="11">
    <location>
        <begin position="37"/>
        <end position="57"/>
    </location>
</feature>
<keyword evidence="12" id="KW-0560">Oxidoreductase</keyword>
<sequence>MRSNTVILWVLAVFCLVVGAIYTVWNLIDPEYGRVEWAGTVTLTLTAVLAAFLAFYLELVQRKQGGTLPEDSLTADIDDGDPEIGHFSPWSWWPLMLGGSAAVVFLGLAGNFWLSIIGVVFLVVSVVGWTYEYYRGNFGR</sequence>
<dbReference type="Gene3D" id="1.10.287.70">
    <property type="match status" value="1"/>
</dbReference>
<evidence type="ECO:0000256" key="9">
    <source>
        <dbReference type="ARBA" id="ARBA00047816"/>
    </source>
</evidence>
<evidence type="ECO:0000256" key="4">
    <source>
        <dbReference type="ARBA" id="ARBA00022475"/>
    </source>
</evidence>
<comment type="catalytic activity">
    <reaction evidence="9 10">
        <text>4 Fe(II)-[cytochrome c] + O2 + 8 H(+)(in) = 4 Fe(III)-[cytochrome c] + 2 H2O + 4 H(+)(out)</text>
        <dbReference type="Rhea" id="RHEA:11436"/>
        <dbReference type="Rhea" id="RHEA-COMP:10350"/>
        <dbReference type="Rhea" id="RHEA-COMP:14399"/>
        <dbReference type="ChEBI" id="CHEBI:15377"/>
        <dbReference type="ChEBI" id="CHEBI:15378"/>
        <dbReference type="ChEBI" id="CHEBI:15379"/>
        <dbReference type="ChEBI" id="CHEBI:29033"/>
        <dbReference type="ChEBI" id="CHEBI:29034"/>
        <dbReference type="EC" id="7.1.1.9"/>
    </reaction>
</comment>
<evidence type="ECO:0000256" key="5">
    <source>
        <dbReference type="ARBA" id="ARBA00022692"/>
    </source>
</evidence>
<keyword evidence="4 10" id="KW-1003">Cell membrane</keyword>